<dbReference type="GO" id="GO:0016747">
    <property type="term" value="F:acyltransferase activity, transferring groups other than amino-acyl groups"/>
    <property type="evidence" value="ECO:0007669"/>
    <property type="project" value="InterPro"/>
</dbReference>
<dbReference type="EMBL" id="CP030118">
    <property type="protein sequence ID" value="QDL07972.1"/>
    <property type="molecule type" value="Genomic_DNA"/>
</dbReference>
<sequence>MDSRIQSYLRVAASQQRDTEQIGPFLATFNRYNANPFLNYAIPDNDATPSLSDVNALITAYLERERKPRLEYVAKLAPAVEEALTSGGFTVEGRLPLMICTPGLEQLLPVPLGIELIVAVSDADMLATVTVQNEVYGDSTPSSEDVKSLQTSIAAGGIAVLARVAATGVDAGRAASRRVAVGAGVCSVPANQTTEIAGIGVRVPFRRRGVAGALTTRLVREAFDAGVTMAFLMAAHEEERRIYTRAGFSTIGEILHISLPHPQ</sequence>
<dbReference type="InterPro" id="IPR000182">
    <property type="entry name" value="GNAT_dom"/>
</dbReference>
<dbReference type="SUPFAM" id="SSF55729">
    <property type="entry name" value="Acyl-CoA N-acyltransferases (Nat)"/>
    <property type="match status" value="1"/>
</dbReference>
<evidence type="ECO:0000313" key="3">
    <source>
        <dbReference type="Proteomes" id="UP000503129"/>
    </source>
</evidence>
<gene>
    <name evidence="2" type="ORF">DP114_08705</name>
</gene>
<dbReference type="Gene3D" id="3.40.630.30">
    <property type="match status" value="1"/>
</dbReference>
<organism evidence="2 3">
    <name type="scientific">Brasilonema sennae CENA114</name>
    <dbReference type="NCBI Taxonomy" id="415709"/>
    <lineage>
        <taxon>Bacteria</taxon>
        <taxon>Bacillati</taxon>
        <taxon>Cyanobacteriota</taxon>
        <taxon>Cyanophyceae</taxon>
        <taxon>Nostocales</taxon>
        <taxon>Scytonemataceae</taxon>
        <taxon>Brasilonema</taxon>
        <taxon>Bromeliae group (in: Brasilonema)</taxon>
    </lineage>
</organism>
<dbReference type="InterPro" id="IPR016181">
    <property type="entry name" value="Acyl_CoA_acyltransferase"/>
</dbReference>
<keyword evidence="2" id="KW-0808">Transferase</keyword>
<feature type="domain" description="N-acetyltransferase" evidence="1">
    <location>
        <begin position="115"/>
        <end position="263"/>
    </location>
</feature>
<reference evidence="2 3" key="1">
    <citation type="submission" date="2018-06" db="EMBL/GenBank/DDBJ databases">
        <title>Comparative genomics of Brasilonema spp. strains.</title>
        <authorList>
            <person name="Alvarenga D.O."/>
            <person name="Fiore M.F."/>
            <person name="Varani A.M."/>
        </authorList>
    </citation>
    <scope>NUCLEOTIDE SEQUENCE [LARGE SCALE GENOMIC DNA]</scope>
    <source>
        <strain evidence="2 3">CENA114</strain>
    </source>
</reference>
<dbReference type="CDD" id="cd04301">
    <property type="entry name" value="NAT_SF"/>
    <property type="match status" value="1"/>
</dbReference>
<proteinExistence type="predicted"/>
<keyword evidence="3" id="KW-1185">Reference proteome</keyword>
<name>A0A856MBA8_9CYAN</name>
<dbReference type="KEGG" id="bsen:DP114_08705"/>
<evidence type="ECO:0000313" key="2">
    <source>
        <dbReference type="EMBL" id="QDL07972.1"/>
    </source>
</evidence>
<dbReference type="AlphaFoldDB" id="A0A856MBA8"/>
<protein>
    <submittedName>
        <fullName evidence="2">GNAT family N-acetyltransferase</fullName>
    </submittedName>
</protein>
<evidence type="ECO:0000259" key="1">
    <source>
        <dbReference type="PROSITE" id="PS51186"/>
    </source>
</evidence>
<dbReference type="Proteomes" id="UP000503129">
    <property type="component" value="Chromosome"/>
</dbReference>
<dbReference type="PROSITE" id="PS51186">
    <property type="entry name" value="GNAT"/>
    <property type="match status" value="1"/>
</dbReference>
<dbReference type="Pfam" id="PF00583">
    <property type="entry name" value="Acetyltransf_1"/>
    <property type="match status" value="1"/>
</dbReference>
<accession>A0A856MBA8</accession>